<reference evidence="2 3" key="1">
    <citation type="submission" date="2016-06" db="EMBL/GenBank/DDBJ databases">
        <title>Domibacillus iocasae genome sequencing.</title>
        <authorList>
            <person name="Verma A."/>
            <person name="Pal Y."/>
            <person name="Ojha A.K."/>
            <person name="Krishnamurthi S."/>
        </authorList>
    </citation>
    <scope>NUCLEOTIDE SEQUENCE [LARGE SCALE GENOMIC DNA]</scope>
    <source>
        <strain evidence="2 3">DSM 29979</strain>
    </source>
</reference>
<proteinExistence type="predicted"/>
<evidence type="ECO:0000313" key="3">
    <source>
        <dbReference type="Proteomes" id="UP000095658"/>
    </source>
</evidence>
<dbReference type="OrthoDB" id="2968317at2"/>
<protein>
    <recommendedName>
        <fullName evidence="4">LPS export ABC transporter periplasmic protein LptC</fullName>
    </recommendedName>
</protein>
<keyword evidence="1" id="KW-0732">Signal</keyword>
<keyword evidence="3" id="KW-1185">Reference proteome</keyword>
<sequence length="174" mass="20045">MKKRFLSLFILPFMLISASVPVLASEYEDELTGTPYEILEKEGISLKHYIVTFKSSEIEKGYYRATASNGETIRFKSTDVEIELSVGDRVRTYWEDGDFNIAEYVKPEKVVYKINRVWYEHGQMNFEGTSPKSGDIVFTDENIFGKEIMTGDKVVAEFDQMFIENGLIGVYKKK</sequence>
<evidence type="ECO:0000313" key="2">
    <source>
        <dbReference type="EMBL" id="OES45571.1"/>
    </source>
</evidence>
<dbReference type="RefSeq" id="WP_069937569.1">
    <property type="nucleotide sequence ID" value="NZ_MAMP01000012.1"/>
</dbReference>
<name>A0A1E7DR80_9BACI</name>
<accession>A0A1E7DR80</accession>
<dbReference type="AlphaFoldDB" id="A0A1E7DR80"/>
<dbReference type="Proteomes" id="UP000095658">
    <property type="component" value="Unassembled WGS sequence"/>
</dbReference>
<dbReference type="EMBL" id="MAMP01000012">
    <property type="protein sequence ID" value="OES45571.1"/>
    <property type="molecule type" value="Genomic_DNA"/>
</dbReference>
<feature type="signal peptide" evidence="1">
    <location>
        <begin position="1"/>
        <end position="24"/>
    </location>
</feature>
<gene>
    <name evidence="2" type="ORF">BA724_01790</name>
</gene>
<comment type="caution">
    <text evidence="2">The sequence shown here is derived from an EMBL/GenBank/DDBJ whole genome shotgun (WGS) entry which is preliminary data.</text>
</comment>
<feature type="chain" id="PRO_5009191502" description="LPS export ABC transporter periplasmic protein LptC" evidence="1">
    <location>
        <begin position="25"/>
        <end position="174"/>
    </location>
</feature>
<organism evidence="2 3">
    <name type="scientific">Domibacillus iocasae</name>
    <dbReference type="NCBI Taxonomy" id="1714016"/>
    <lineage>
        <taxon>Bacteria</taxon>
        <taxon>Bacillati</taxon>
        <taxon>Bacillota</taxon>
        <taxon>Bacilli</taxon>
        <taxon>Bacillales</taxon>
        <taxon>Bacillaceae</taxon>
        <taxon>Domibacillus</taxon>
    </lineage>
</organism>
<evidence type="ECO:0000256" key="1">
    <source>
        <dbReference type="SAM" id="SignalP"/>
    </source>
</evidence>
<evidence type="ECO:0008006" key="4">
    <source>
        <dbReference type="Google" id="ProtNLM"/>
    </source>
</evidence>